<proteinExistence type="predicted"/>
<keyword evidence="1" id="KW-0812">Transmembrane</keyword>
<dbReference type="Proteomes" id="UP000230066">
    <property type="component" value="Unassembled WGS sequence"/>
</dbReference>
<keyword evidence="3" id="KW-1185">Reference proteome</keyword>
<dbReference type="AlphaFoldDB" id="A0A4E0RY80"/>
<comment type="caution">
    <text evidence="2">The sequence shown here is derived from an EMBL/GenBank/DDBJ whole genome shotgun (WGS) entry which is preliminary data.</text>
</comment>
<dbReference type="EMBL" id="JXXN02002040">
    <property type="protein sequence ID" value="THD23622.1"/>
    <property type="molecule type" value="Genomic_DNA"/>
</dbReference>
<dbReference type="Gene3D" id="1.20.5.220">
    <property type="match status" value="1"/>
</dbReference>
<accession>A0A4E0RY80</accession>
<dbReference type="SUPFAM" id="SSF81518">
    <property type="entry name" value="Subunit XI (6.4 kDa protein) of cytochrome bc1 complex (Ubiquinol-cytochrome c reductase)"/>
    <property type="match status" value="1"/>
</dbReference>
<evidence type="ECO:0000313" key="3">
    <source>
        <dbReference type="Proteomes" id="UP000230066"/>
    </source>
</evidence>
<name>A0A4E0RY80_FASHE</name>
<protein>
    <submittedName>
        <fullName evidence="2">Uncharacterized protein</fullName>
    </submittedName>
</protein>
<keyword evidence="1" id="KW-1133">Transmembrane helix</keyword>
<feature type="transmembrane region" description="Helical" evidence="1">
    <location>
        <begin position="29"/>
        <end position="50"/>
    </location>
</feature>
<gene>
    <name evidence="2" type="ORF">D915_005183</name>
</gene>
<evidence type="ECO:0000313" key="2">
    <source>
        <dbReference type="EMBL" id="THD23622.1"/>
    </source>
</evidence>
<evidence type="ECO:0000256" key="1">
    <source>
        <dbReference type="SAM" id="Phobius"/>
    </source>
</evidence>
<reference evidence="2" key="1">
    <citation type="submission" date="2019-03" db="EMBL/GenBank/DDBJ databases">
        <title>Improved annotation for the trematode Fasciola hepatica.</title>
        <authorList>
            <person name="Choi Y.-J."/>
            <person name="Martin J."/>
            <person name="Mitreva M."/>
        </authorList>
    </citation>
    <scope>NUCLEOTIDE SEQUENCE [LARGE SCALE GENOMIC DNA]</scope>
</reference>
<sequence length="66" mass="7542">MNAVCKVVKNSGTVLGPVRTFYKSWSRPIAFWGSGTALLCLYFVDWGFIFEKLPGYNKRFTSDDVR</sequence>
<organism evidence="2 3">
    <name type="scientific">Fasciola hepatica</name>
    <name type="common">Liver fluke</name>
    <dbReference type="NCBI Taxonomy" id="6192"/>
    <lineage>
        <taxon>Eukaryota</taxon>
        <taxon>Metazoa</taxon>
        <taxon>Spiralia</taxon>
        <taxon>Lophotrochozoa</taxon>
        <taxon>Platyhelminthes</taxon>
        <taxon>Trematoda</taxon>
        <taxon>Digenea</taxon>
        <taxon>Plagiorchiida</taxon>
        <taxon>Echinostomata</taxon>
        <taxon>Echinostomatoidea</taxon>
        <taxon>Fasciolidae</taxon>
        <taxon>Fasciola</taxon>
    </lineage>
</organism>
<dbReference type="InterPro" id="IPR029027">
    <property type="entry name" value="Single_a-helix_sf"/>
</dbReference>
<keyword evidence="1" id="KW-0472">Membrane</keyword>